<proteinExistence type="predicted"/>
<dbReference type="PANTHER" id="PTHR47810:SF1">
    <property type="entry name" value="DNA LIGASE B"/>
    <property type="match status" value="1"/>
</dbReference>
<dbReference type="SUPFAM" id="SSF56091">
    <property type="entry name" value="DNA ligase/mRNA capping enzyme, catalytic domain"/>
    <property type="match status" value="1"/>
</dbReference>
<dbReference type="GO" id="GO:0006310">
    <property type="term" value="P:DNA recombination"/>
    <property type="evidence" value="ECO:0007669"/>
    <property type="project" value="InterPro"/>
</dbReference>
<feature type="chain" id="PRO_5026047232" evidence="7">
    <location>
        <begin position="19"/>
        <end position="274"/>
    </location>
</feature>
<dbReference type="Gene3D" id="3.30.1490.70">
    <property type="match status" value="1"/>
</dbReference>
<gene>
    <name evidence="9" type="ORF">THMIRHAT_05150</name>
</gene>
<dbReference type="RefSeq" id="WP_173290485.1">
    <property type="nucleotide sequence ID" value="NZ_AP021888.1"/>
</dbReference>
<evidence type="ECO:0000259" key="8">
    <source>
        <dbReference type="PROSITE" id="PS50160"/>
    </source>
</evidence>
<dbReference type="PANTHER" id="PTHR47810">
    <property type="entry name" value="DNA LIGASE"/>
    <property type="match status" value="1"/>
</dbReference>
<evidence type="ECO:0000256" key="3">
    <source>
        <dbReference type="ARBA" id="ARBA00022705"/>
    </source>
</evidence>
<dbReference type="GO" id="GO:0006260">
    <property type="term" value="P:DNA replication"/>
    <property type="evidence" value="ECO:0007669"/>
    <property type="project" value="UniProtKB-KW"/>
</dbReference>
<keyword evidence="5" id="KW-0234">DNA repair</keyword>
<dbReference type="CDD" id="cd08041">
    <property type="entry name" value="OBF_kDNA_ligase_like"/>
    <property type="match status" value="1"/>
</dbReference>
<dbReference type="InterPro" id="IPR050326">
    <property type="entry name" value="NAD_dep_DNA_ligaseB"/>
</dbReference>
<dbReference type="AlphaFoldDB" id="A0A6F8PKZ0"/>
<reference evidence="10" key="1">
    <citation type="submission" date="2019-11" db="EMBL/GenBank/DDBJ databases">
        <title>Isolation and characterization of two novel species in the genus Thiomicrorhabdus.</title>
        <authorList>
            <person name="Mochizuki J."/>
            <person name="Kojima H."/>
            <person name="Fukui M."/>
        </authorList>
    </citation>
    <scope>NUCLEOTIDE SEQUENCE [LARGE SCALE GENOMIC DNA]</scope>
    <source>
        <strain evidence="10">AkT22</strain>
    </source>
</reference>
<accession>A0A6F8PKZ0</accession>
<dbReference type="InterPro" id="IPR012340">
    <property type="entry name" value="NA-bd_OB-fold"/>
</dbReference>
<dbReference type="NCBIfam" id="NF006592">
    <property type="entry name" value="PRK09125.1"/>
    <property type="match status" value="1"/>
</dbReference>
<comment type="cofactor">
    <cofactor evidence="1">
        <name>a divalent metal cation</name>
        <dbReference type="ChEBI" id="CHEBI:60240"/>
    </cofactor>
</comment>
<dbReference type="GO" id="GO:0003910">
    <property type="term" value="F:DNA ligase (ATP) activity"/>
    <property type="evidence" value="ECO:0007669"/>
    <property type="project" value="UniProtKB-EC"/>
</dbReference>
<dbReference type="CDD" id="cd07896">
    <property type="entry name" value="Adenylation_kDNA_ligase_like"/>
    <property type="match status" value="1"/>
</dbReference>
<evidence type="ECO:0000256" key="2">
    <source>
        <dbReference type="ARBA" id="ARBA00022598"/>
    </source>
</evidence>
<dbReference type="Pfam" id="PF14743">
    <property type="entry name" value="DNA_ligase_OB_2"/>
    <property type="match status" value="1"/>
</dbReference>
<dbReference type="PROSITE" id="PS00333">
    <property type="entry name" value="DNA_LIGASE_A2"/>
    <property type="match status" value="1"/>
</dbReference>
<dbReference type="SUPFAM" id="SSF50249">
    <property type="entry name" value="Nucleic acid-binding proteins"/>
    <property type="match status" value="1"/>
</dbReference>
<dbReference type="GO" id="GO:0006281">
    <property type="term" value="P:DNA repair"/>
    <property type="evidence" value="ECO:0007669"/>
    <property type="project" value="UniProtKB-KW"/>
</dbReference>
<dbReference type="InterPro" id="IPR012310">
    <property type="entry name" value="DNA_ligase_ATP-dep_cent"/>
</dbReference>
<keyword evidence="10" id="KW-1185">Reference proteome</keyword>
<evidence type="ECO:0000313" key="9">
    <source>
        <dbReference type="EMBL" id="BBP42769.1"/>
    </source>
</evidence>
<keyword evidence="4" id="KW-0227">DNA damage</keyword>
<organism evidence="9 10">
    <name type="scientific">Thiosulfativibrio zosterae</name>
    <dbReference type="NCBI Taxonomy" id="2675053"/>
    <lineage>
        <taxon>Bacteria</taxon>
        <taxon>Pseudomonadati</taxon>
        <taxon>Pseudomonadota</taxon>
        <taxon>Gammaproteobacteria</taxon>
        <taxon>Thiotrichales</taxon>
        <taxon>Piscirickettsiaceae</taxon>
        <taxon>Thiosulfativibrio</taxon>
    </lineage>
</organism>
<keyword evidence="3" id="KW-0235">DNA replication</keyword>
<dbReference type="Gene3D" id="3.30.470.30">
    <property type="entry name" value="DNA ligase/mRNA capping enzyme"/>
    <property type="match status" value="1"/>
</dbReference>
<evidence type="ECO:0000256" key="1">
    <source>
        <dbReference type="ARBA" id="ARBA00001968"/>
    </source>
</evidence>
<keyword evidence="2 9" id="KW-0436">Ligase</keyword>
<dbReference type="KEGG" id="tzo:THMIRHAT_05150"/>
<evidence type="ECO:0000256" key="5">
    <source>
        <dbReference type="ARBA" id="ARBA00023204"/>
    </source>
</evidence>
<name>A0A6F8PKZ0_9GAMM</name>
<protein>
    <submittedName>
        <fullName evidence="9">ATP-dependent DNA ligase</fullName>
    </submittedName>
</protein>
<evidence type="ECO:0000256" key="6">
    <source>
        <dbReference type="ARBA" id="ARBA00034003"/>
    </source>
</evidence>
<feature type="domain" description="ATP-dependent DNA ligase family profile" evidence="8">
    <location>
        <begin position="123"/>
        <end position="192"/>
    </location>
</feature>
<dbReference type="Pfam" id="PF01068">
    <property type="entry name" value="DNA_ligase_A_M"/>
    <property type="match status" value="1"/>
</dbReference>
<evidence type="ECO:0000256" key="7">
    <source>
        <dbReference type="SAM" id="SignalP"/>
    </source>
</evidence>
<dbReference type="PROSITE" id="PS50160">
    <property type="entry name" value="DNA_LIGASE_A3"/>
    <property type="match status" value="1"/>
</dbReference>
<feature type="signal peptide" evidence="7">
    <location>
        <begin position="1"/>
        <end position="18"/>
    </location>
</feature>
<keyword evidence="7" id="KW-0732">Signal</keyword>
<dbReference type="EMBL" id="AP021888">
    <property type="protein sequence ID" value="BBP42769.1"/>
    <property type="molecule type" value="Genomic_DNA"/>
</dbReference>
<dbReference type="InterPro" id="IPR016059">
    <property type="entry name" value="DNA_ligase_ATP-dep_CS"/>
</dbReference>
<evidence type="ECO:0000313" key="10">
    <source>
        <dbReference type="Proteomes" id="UP000501466"/>
    </source>
</evidence>
<dbReference type="Gene3D" id="2.40.50.140">
    <property type="entry name" value="Nucleic acid-binding proteins"/>
    <property type="match status" value="1"/>
</dbReference>
<comment type="catalytic activity">
    <reaction evidence="6">
        <text>ATP + (deoxyribonucleotide)n-3'-hydroxyl + 5'-phospho-(deoxyribonucleotide)m = (deoxyribonucleotide)n+m + AMP + diphosphate.</text>
        <dbReference type="EC" id="6.5.1.1"/>
    </reaction>
</comment>
<sequence>MRAWWLLSLVLLSGNLWADKPEVMLLKTYDGSQNIQGWLMSEKLDGVRALWDGHKLVTRQGNEIHAPEEFLQRLPPFALDGELWTQRADFENIVSIVRKNQPDKGWQQITYQIFEVPNQSGGLLARLQVLKDFLQLHNAPKLRIIEQIPVQSRSEVLQALAEVTSKGGEGLVVRDGRQPYQTGRLNSVLKVKAYQDAECKVVQILPGLGKFEGKMGAVECEMADGKVIKIGSGFSDAQRNQPPEVDSFVTFKFYGLTEKGNPRFPVFLRVRNEP</sequence>
<dbReference type="InterPro" id="IPR029319">
    <property type="entry name" value="DNA_ligase_OB"/>
</dbReference>
<dbReference type="GO" id="GO:0005524">
    <property type="term" value="F:ATP binding"/>
    <property type="evidence" value="ECO:0007669"/>
    <property type="project" value="InterPro"/>
</dbReference>
<evidence type="ECO:0000256" key="4">
    <source>
        <dbReference type="ARBA" id="ARBA00022763"/>
    </source>
</evidence>
<dbReference type="Proteomes" id="UP000501466">
    <property type="component" value="Chromosome"/>
</dbReference>